<dbReference type="InterPro" id="IPR001878">
    <property type="entry name" value="Znf_CCHC"/>
</dbReference>
<feature type="domain" description="CCHC-type" evidence="2">
    <location>
        <begin position="118"/>
        <end position="132"/>
    </location>
</feature>
<evidence type="ECO:0000256" key="1">
    <source>
        <dbReference type="PROSITE-ProRule" id="PRU00047"/>
    </source>
</evidence>
<dbReference type="PANTHER" id="PTHR46486:SF1">
    <property type="entry name" value="CCHC-TYPE DOMAIN-CONTAINING PROTEIN"/>
    <property type="match status" value="1"/>
</dbReference>
<feature type="non-terminal residue" evidence="3">
    <location>
        <position position="132"/>
    </location>
</feature>
<dbReference type="GO" id="GO:0008270">
    <property type="term" value="F:zinc ion binding"/>
    <property type="evidence" value="ECO:0007669"/>
    <property type="project" value="UniProtKB-KW"/>
</dbReference>
<keyword evidence="4" id="KW-1185">Reference proteome</keyword>
<dbReference type="AlphaFoldDB" id="A0A8J7NFJ0"/>
<evidence type="ECO:0000313" key="4">
    <source>
        <dbReference type="Proteomes" id="UP000736164"/>
    </source>
</evidence>
<keyword evidence="1" id="KW-0862">Zinc</keyword>
<sequence length="132" mass="15174">MTVFVLDPFVSEEEIHCFLRKHVMLYGEGKKELDWEGVWTGKRSYWMSLRPDSRSMDGLSHPPAVFDMGSEKGFLVYPGQPITCRRCFSQGHYARECCEIVICDRCKSKTHTAQGCVKCFTCGLYGHGYREC</sequence>
<dbReference type="PROSITE" id="PS50158">
    <property type="entry name" value="ZF_CCHC"/>
    <property type="match status" value="2"/>
</dbReference>
<accession>A0A8J7NFJ0</accession>
<dbReference type="EMBL" id="JAAWVO010006834">
    <property type="protein sequence ID" value="MBN3312612.1"/>
    <property type="molecule type" value="Genomic_DNA"/>
</dbReference>
<dbReference type="GO" id="GO:0003676">
    <property type="term" value="F:nucleic acid binding"/>
    <property type="evidence" value="ECO:0007669"/>
    <property type="project" value="InterPro"/>
</dbReference>
<feature type="non-terminal residue" evidence="3">
    <location>
        <position position="1"/>
    </location>
</feature>
<keyword evidence="1" id="KW-0863">Zinc-finger</keyword>
<gene>
    <name evidence="3" type="primary">Zcchc3_18</name>
    <name evidence="3" type="ORF">GTO95_0003060</name>
</gene>
<dbReference type="Proteomes" id="UP000736164">
    <property type="component" value="Unassembled WGS sequence"/>
</dbReference>
<reference evidence="3" key="1">
    <citation type="journal article" date="2021" name="Cell">
        <title>Tracing the genetic footprints of vertebrate landing in non-teleost ray-finned fishes.</title>
        <authorList>
            <person name="Bi X."/>
            <person name="Wang K."/>
            <person name="Yang L."/>
            <person name="Pan H."/>
            <person name="Jiang H."/>
            <person name="Wei Q."/>
            <person name="Fang M."/>
            <person name="Yu H."/>
            <person name="Zhu C."/>
            <person name="Cai Y."/>
            <person name="He Y."/>
            <person name="Gan X."/>
            <person name="Zeng H."/>
            <person name="Yu D."/>
            <person name="Zhu Y."/>
            <person name="Jiang H."/>
            <person name="Qiu Q."/>
            <person name="Yang H."/>
            <person name="Zhang Y.E."/>
            <person name="Wang W."/>
            <person name="Zhu M."/>
            <person name="He S."/>
            <person name="Zhang G."/>
        </authorList>
    </citation>
    <scope>NUCLEOTIDE SEQUENCE</scope>
    <source>
        <strain evidence="3">Allg_001</strain>
    </source>
</reference>
<name>A0A8J7NFJ0_ATRSP</name>
<dbReference type="PANTHER" id="PTHR46486">
    <property type="entry name" value="CCHC-TYPE DOMAIN-CONTAINING PROTEIN"/>
    <property type="match status" value="1"/>
</dbReference>
<organism evidence="3 4">
    <name type="scientific">Atractosteus spatula</name>
    <name type="common">Alligator gar</name>
    <name type="synonym">Lepisosteus spatula</name>
    <dbReference type="NCBI Taxonomy" id="7917"/>
    <lineage>
        <taxon>Eukaryota</taxon>
        <taxon>Metazoa</taxon>
        <taxon>Chordata</taxon>
        <taxon>Craniata</taxon>
        <taxon>Vertebrata</taxon>
        <taxon>Euteleostomi</taxon>
        <taxon>Actinopterygii</taxon>
        <taxon>Neopterygii</taxon>
        <taxon>Holostei</taxon>
        <taxon>Semionotiformes</taxon>
        <taxon>Lepisosteidae</taxon>
        <taxon>Atractosteus</taxon>
    </lineage>
</organism>
<dbReference type="InterPro" id="IPR057811">
    <property type="entry name" value="RBD_ZCCHC3_2nd"/>
</dbReference>
<dbReference type="SMART" id="SM00343">
    <property type="entry name" value="ZnF_C2HC"/>
    <property type="match status" value="2"/>
</dbReference>
<keyword evidence="1" id="KW-0479">Metal-binding</keyword>
<dbReference type="Pfam" id="PF23058">
    <property type="entry name" value="RBD_ZCCHC3_2nd"/>
    <property type="match status" value="1"/>
</dbReference>
<feature type="domain" description="CCHC-type" evidence="2">
    <location>
        <begin position="84"/>
        <end position="97"/>
    </location>
</feature>
<protein>
    <submittedName>
        <fullName evidence="3">ZCHC3 protein</fullName>
    </submittedName>
</protein>
<proteinExistence type="predicted"/>
<evidence type="ECO:0000313" key="3">
    <source>
        <dbReference type="EMBL" id="MBN3312612.1"/>
    </source>
</evidence>
<comment type="caution">
    <text evidence="3">The sequence shown here is derived from an EMBL/GenBank/DDBJ whole genome shotgun (WGS) entry which is preliminary data.</text>
</comment>
<evidence type="ECO:0000259" key="2">
    <source>
        <dbReference type="PROSITE" id="PS50158"/>
    </source>
</evidence>